<dbReference type="OMA" id="SKGVHIC"/>
<protein>
    <submittedName>
        <fullName evidence="1">Uncharacterized protein</fullName>
    </submittedName>
</protein>
<sequence>MGLLLHPPDLLRQLAHVVPRAPPFAGEPRRELLHAPLPHQVLDDGAVVRHRVRPGLLGEGHDAGVEVVAAAVGDGRGRHGDPSPQHARHRAHAGVRVGLEEPGDDAGVGGLVPLLVGGDGAADAGEGGVAVPSRADQPRRVAVGDRRGALLERRVDEGVVRAARRVDGHAGADEAVHGALHLGHVEAAGEVHVPVEHVAVAVLLGGPPADPPRPRRGVGAGEVADGADAVQRALVRGQRLLRHHVRHEAHQEQVRHAGGALPQLGARRVEPLAAEHRRVREQVRRLPRRLHRLQQRQHVLLHPRLHLRQHLQLLRRQVAPHLLVFLPPHGGGDVGRRRHDRAATDSTTPAHPACMSTTTCKLQLVIYFFLNQLKINLCFDQIDEIFGKFANNMSSKGVHICSSMQRSSFNIFSKGLYFLHHF</sequence>
<evidence type="ECO:0000313" key="1">
    <source>
        <dbReference type="EnsemblPlants" id="ONIVA08G05710.1"/>
    </source>
</evidence>
<dbReference type="HOGENOM" id="CLU_651140_0_0_1"/>
<dbReference type="Proteomes" id="UP000006591">
    <property type="component" value="Chromosome 8"/>
</dbReference>
<organism evidence="1">
    <name type="scientific">Oryza nivara</name>
    <name type="common">Indian wild rice</name>
    <name type="synonym">Oryza sativa f. spontanea</name>
    <dbReference type="NCBI Taxonomy" id="4536"/>
    <lineage>
        <taxon>Eukaryota</taxon>
        <taxon>Viridiplantae</taxon>
        <taxon>Streptophyta</taxon>
        <taxon>Embryophyta</taxon>
        <taxon>Tracheophyta</taxon>
        <taxon>Spermatophyta</taxon>
        <taxon>Magnoliopsida</taxon>
        <taxon>Liliopsida</taxon>
        <taxon>Poales</taxon>
        <taxon>Poaceae</taxon>
        <taxon>BOP clade</taxon>
        <taxon>Oryzoideae</taxon>
        <taxon>Oryzeae</taxon>
        <taxon>Oryzinae</taxon>
        <taxon>Oryza</taxon>
    </lineage>
</organism>
<dbReference type="EnsemblPlants" id="ONIVA08G05710.1">
    <property type="protein sequence ID" value="ONIVA08G05710.1"/>
    <property type="gene ID" value="ONIVA08G05710"/>
</dbReference>
<dbReference type="Gramene" id="ONIVA08G05710.1">
    <property type="protein sequence ID" value="ONIVA08G05710.1"/>
    <property type="gene ID" value="ONIVA08G05710"/>
</dbReference>
<accession>A0A0E0I872</accession>
<name>A0A0E0I872_ORYNI</name>
<dbReference type="AlphaFoldDB" id="A0A0E0I872"/>
<evidence type="ECO:0000313" key="2">
    <source>
        <dbReference type="Proteomes" id="UP000006591"/>
    </source>
</evidence>
<proteinExistence type="predicted"/>
<keyword evidence="2" id="KW-1185">Reference proteome</keyword>
<reference evidence="1" key="2">
    <citation type="submission" date="2018-04" db="EMBL/GenBank/DDBJ databases">
        <title>OnivRS2 (Oryza nivara Reference Sequence Version 2).</title>
        <authorList>
            <person name="Zhang J."/>
            <person name="Kudrna D."/>
            <person name="Lee S."/>
            <person name="Talag J."/>
            <person name="Rajasekar S."/>
            <person name="Welchert J."/>
            <person name="Hsing Y.-I."/>
            <person name="Wing R.A."/>
        </authorList>
    </citation>
    <scope>NUCLEOTIDE SEQUENCE [LARGE SCALE GENOMIC DNA]</scope>
    <source>
        <strain evidence="1">SL10</strain>
    </source>
</reference>
<reference evidence="1" key="1">
    <citation type="submission" date="2015-04" db="UniProtKB">
        <authorList>
            <consortium name="EnsemblPlants"/>
        </authorList>
    </citation>
    <scope>IDENTIFICATION</scope>
    <source>
        <strain evidence="1">SL10</strain>
    </source>
</reference>